<dbReference type="EMBL" id="VSRR010000266">
    <property type="protein sequence ID" value="MPC13218.1"/>
    <property type="molecule type" value="Genomic_DNA"/>
</dbReference>
<sequence length="134" mass="14865">MSCNKLFIVACVLVAFVGGKGDVQQYVSYMEMCGASVEGSTGKVGMGSEGEPIIMMLEKTISDTDDTDKTKSTHALEDALLCWQSLFSFLNQIHEKHLARFFQSMNISSKLGICIMFLAAFSKFPFKMCTKVRH</sequence>
<reference evidence="2 3" key="1">
    <citation type="submission" date="2019-05" db="EMBL/GenBank/DDBJ databases">
        <title>Another draft genome of Portunus trituberculatus and its Hox gene families provides insights of decapod evolution.</title>
        <authorList>
            <person name="Jeong J.-H."/>
            <person name="Song I."/>
            <person name="Kim S."/>
            <person name="Choi T."/>
            <person name="Kim D."/>
            <person name="Ryu S."/>
            <person name="Kim W."/>
        </authorList>
    </citation>
    <scope>NUCLEOTIDE SEQUENCE [LARGE SCALE GENOMIC DNA]</scope>
    <source>
        <tissue evidence="2">Muscle</tissue>
    </source>
</reference>
<keyword evidence="1" id="KW-0732">Signal</keyword>
<dbReference type="Proteomes" id="UP000324222">
    <property type="component" value="Unassembled WGS sequence"/>
</dbReference>
<feature type="signal peptide" evidence="1">
    <location>
        <begin position="1"/>
        <end position="19"/>
    </location>
</feature>
<evidence type="ECO:0000313" key="2">
    <source>
        <dbReference type="EMBL" id="MPC13218.1"/>
    </source>
</evidence>
<proteinExistence type="predicted"/>
<protein>
    <submittedName>
        <fullName evidence="2">Uncharacterized protein</fullName>
    </submittedName>
</protein>
<gene>
    <name evidence="2" type="ORF">E2C01_005942</name>
</gene>
<evidence type="ECO:0000256" key="1">
    <source>
        <dbReference type="SAM" id="SignalP"/>
    </source>
</evidence>
<dbReference type="AlphaFoldDB" id="A0A5B7CVL2"/>
<name>A0A5B7CVL2_PORTR</name>
<keyword evidence="3" id="KW-1185">Reference proteome</keyword>
<comment type="caution">
    <text evidence="2">The sequence shown here is derived from an EMBL/GenBank/DDBJ whole genome shotgun (WGS) entry which is preliminary data.</text>
</comment>
<evidence type="ECO:0000313" key="3">
    <source>
        <dbReference type="Proteomes" id="UP000324222"/>
    </source>
</evidence>
<accession>A0A5B7CVL2</accession>
<organism evidence="2 3">
    <name type="scientific">Portunus trituberculatus</name>
    <name type="common">Swimming crab</name>
    <name type="synonym">Neptunus trituberculatus</name>
    <dbReference type="NCBI Taxonomy" id="210409"/>
    <lineage>
        <taxon>Eukaryota</taxon>
        <taxon>Metazoa</taxon>
        <taxon>Ecdysozoa</taxon>
        <taxon>Arthropoda</taxon>
        <taxon>Crustacea</taxon>
        <taxon>Multicrustacea</taxon>
        <taxon>Malacostraca</taxon>
        <taxon>Eumalacostraca</taxon>
        <taxon>Eucarida</taxon>
        <taxon>Decapoda</taxon>
        <taxon>Pleocyemata</taxon>
        <taxon>Brachyura</taxon>
        <taxon>Eubrachyura</taxon>
        <taxon>Portunoidea</taxon>
        <taxon>Portunidae</taxon>
        <taxon>Portuninae</taxon>
        <taxon>Portunus</taxon>
    </lineage>
</organism>
<feature type="chain" id="PRO_5022692810" evidence="1">
    <location>
        <begin position="20"/>
        <end position="134"/>
    </location>
</feature>